<evidence type="ECO:0000313" key="3">
    <source>
        <dbReference type="Proteomes" id="UP001054252"/>
    </source>
</evidence>
<sequence>MIRFCFCDGESGKKKKKKSKLQVAGLRRPVGKNPPGEFTGSTGSTGWDDFPGFGRSNRLNGPGCSPSPFYPPGDGWTG</sequence>
<keyword evidence="3" id="KW-1185">Reference proteome</keyword>
<dbReference type="AlphaFoldDB" id="A0AAV5LWD4"/>
<name>A0AAV5LWD4_9ROSI</name>
<evidence type="ECO:0000256" key="1">
    <source>
        <dbReference type="SAM" id="MobiDB-lite"/>
    </source>
</evidence>
<gene>
    <name evidence="2" type="ORF">SLEP1_g49247</name>
</gene>
<feature type="region of interest" description="Disordered" evidence="1">
    <location>
        <begin position="11"/>
        <end position="78"/>
    </location>
</feature>
<dbReference type="EMBL" id="BPVZ01000152">
    <property type="protein sequence ID" value="GKV41755.1"/>
    <property type="molecule type" value="Genomic_DNA"/>
</dbReference>
<reference evidence="2 3" key="1">
    <citation type="journal article" date="2021" name="Commun. Biol.">
        <title>The genome of Shorea leprosula (Dipterocarpaceae) highlights the ecological relevance of drought in aseasonal tropical rainforests.</title>
        <authorList>
            <person name="Ng K.K.S."/>
            <person name="Kobayashi M.J."/>
            <person name="Fawcett J.A."/>
            <person name="Hatakeyama M."/>
            <person name="Paape T."/>
            <person name="Ng C.H."/>
            <person name="Ang C.C."/>
            <person name="Tnah L.H."/>
            <person name="Lee C.T."/>
            <person name="Nishiyama T."/>
            <person name="Sese J."/>
            <person name="O'Brien M.J."/>
            <person name="Copetti D."/>
            <person name="Mohd Noor M.I."/>
            <person name="Ong R.C."/>
            <person name="Putra M."/>
            <person name="Sireger I.Z."/>
            <person name="Indrioko S."/>
            <person name="Kosugi Y."/>
            <person name="Izuno A."/>
            <person name="Isagi Y."/>
            <person name="Lee S.L."/>
            <person name="Shimizu K.K."/>
        </authorList>
    </citation>
    <scope>NUCLEOTIDE SEQUENCE [LARGE SCALE GENOMIC DNA]</scope>
    <source>
        <strain evidence="2">214</strain>
    </source>
</reference>
<protein>
    <submittedName>
        <fullName evidence="2">Uncharacterized protein</fullName>
    </submittedName>
</protein>
<proteinExistence type="predicted"/>
<accession>A0AAV5LWD4</accession>
<evidence type="ECO:0000313" key="2">
    <source>
        <dbReference type="EMBL" id="GKV41755.1"/>
    </source>
</evidence>
<dbReference type="Proteomes" id="UP001054252">
    <property type="component" value="Unassembled WGS sequence"/>
</dbReference>
<organism evidence="2 3">
    <name type="scientific">Rubroshorea leprosula</name>
    <dbReference type="NCBI Taxonomy" id="152421"/>
    <lineage>
        <taxon>Eukaryota</taxon>
        <taxon>Viridiplantae</taxon>
        <taxon>Streptophyta</taxon>
        <taxon>Embryophyta</taxon>
        <taxon>Tracheophyta</taxon>
        <taxon>Spermatophyta</taxon>
        <taxon>Magnoliopsida</taxon>
        <taxon>eudicotyledons</taxon>
        <taxon>Gunneridae</taxon>
        <taxon>Pentapetalae</taxon>
        <taxon>rosids</taxon>
        <taxon>malvids</taxon>
        <taxon>Malvales</taxon>
        <taxon>Dipterocarpaceae</taxon>
        <taxon>Rubroshorea</taxon>
    </lineage>
</organism>
<comment type="caution">
    <text evidence="2">The sequence shown here is derived from an EMBL/GenBank/DDBJ whole genome shotgun (WGS) entry which is preliminary data.</text>
</comment>